<evidence type="ECO:0000256" key="2">
    <source>
        <dbReference type="SAM" id="SignalP"/>
    </source>
</evidence>
<keyword evidence="1" id="KW-1133">Transmembrane helix</keyword>
<dbReference type="EMBL" id="QUWK01000022">
    <property type="protein sequence ID" value="RFU93704.1"/>
    <property type="molecule type" value="Genomic_DNA"/>
</dbReference>
<proteinExistence type="predicted"/>
<dbReference type="AlphaFoldDB" id="A0A372MD64"/>
<keyword evidence="4" id="KW-1185">Reference proteome</keyword>
<name>A0A372MD64_9SPIR</name>
<feature type="chain" id="PRO_5017084508" evidence="2">
    <location>
        <begin position="23"/>
        <end position="169"/>
    </location>
</feature>
<feature type="transmembrane region" description="Helical" evidence="1">
    <location>
        <begin position="150"/>
        <end position="168"/>
    </location>
</feature>
<sequence>MFKKIPVYLVIFILVFPSALFAEGTDTTSTEKTPLLDITAFKNYIQGPDGYQMLSTTHDVLGYSSVLLGLAAGLFSPPVLGVDEDIHGFLGGAATTAAVLNIGVGALNYGNRFTTSEGLFTKDNIHIVMGVTGGVLLLVASLVSESDAHPIIAGLGTGLMGASIVFQLF</sequence>
<feature type="transmembrane region" description="Helical" evidence="1">
    <location>
        <begin position="60"/>
        <end position="82"/>
    </location>
</feature>
<dbReference type="OrthoDB" id="9986307at2"/>
<gene>
    <name evidence="3" type="ORF">DYP60_13325</name>
</gene>
<reference evidence="3 4" key="2">
    <citation type="submission" date="2018-09" db="EMBL/GenBank/DDBJ databases">
        <title>Genome of Sphaerochaeta halotolerans strain 4-11.</title>
        <authorList>
            <person name="Nazina T.N."/>
            <person name="Sokolova D.S."/>
        </authorList>
    </citation>
    <scope>NUCLEOTIDE SEQUENCE [LARGE SCALE GENOMIC DNA]</scope>
    <source>
        <strain evidence="3 4">4-11</strain>
    </source>
</reference>
<comment type="caution">
    <text evidence="3">The sequence shown here is derived from an EMBL/GenBank/DDBJ whole genome shotgun (WGS) entry which is preliminary data.</text>
</comment>
<dbReference type="RefSeq" id="WP_117331512.1">
    <property type="nucleotide sequence ID" value="NZ_QUWK01000022.1"/>
</dbReference>
<feature type="transmembrane region" description="Helical" evidence="1">
    <location>
        <begin position="125"/>
        <end position="143"/>
    </location>
</feature>
<keyword evidence="2" id="KW-0732">Signal</keyword>
<protein>
    <submittedName>
        <fullName evidence="3">Uncharacterized protein</fullName>
    </submittedName>
</protein>
<accession>A0A372MD64</accession>
<reference evidence="4" key="1">
    <citation type="submission" date="2018-08" db="EMBL/GenBank/DDBJ databases">
        <authorList>
            <person name="Grouzdev D.S."/>
            <person name="Krutkina M.S."/>
        </authorList>
    </citation>
    <scope>NUCLEOTIDE SEQUENCE [LARGE SCALE GENOMIC DNA]</scope>
    <source>
        <strain evidence="4">4-11</strain>
    </source>
</reference>
<feature type="signal peptide" evidence="2">
    <location>
        <begin position="1"/>
        <end position="22"/>
    </location>
</feature>
<evidence type="ECO:0000313" key="4">
    <source>
        <dbReference type="Proteomes" id="UP000264002"/>
    </source>
</evidence>
<keyword evidence="1" id="KW-0812">Transmembrane</keyword>
<dbReference type="Proteomes" id="UP000264002">
    <property type="component" value="Unassembled WGS sequence"/>
</dbReference>
<keyword evidence="1" id="KW-0472">Membrane</keyword>
<feature type="transmembrane region" description="Helical" evidence="1">
    <location>
        <begin position="89"/>
        <end position="110"/>
    </location>
</feature>
<organism evidence="3 4">
    <name type="scientific">Sphaerochaeta halotolerans</name>
    <dbReference type="NCBI Taxonomy" id="2293840"/>
    <lineage>
        <taxon>Bacteria</taxon>
        <taxon>Pseudomonadati</taxon>
        <taxon>Spirochaetota</taxon>
        <taxon>Spirochaetia</taxon>
        <taxon>Spirochaetales</taxon>
        <taxon>Sphaerochaetaceae</taxon>
        <taxon>Sphaerochaeta</taxon>
    </lineage>
</organism>
<evidence type="ECO:0000256" key="1">
    <source>
        <dbReference type="SAM" id="Phobius"/>
    </source>
</evidence>
<evidence type="ECO:0000313" key="3">
    <source>
        <dbReference type="EMBL" id="RFU93704.1"/>
    </source>
</evidence>